<dbReference type="Pfam" id="PF03966">
    <property type="entry name" value="Trm112p"/>
    <property type="match status" value="1"/>
</dbReference>
<dbReference type="Proteomes" id="UP000694501">
    <property type="component" value="Unassembled WGS sequence"/>
</dbReference>
<protein>
    <submittedName>
        <fullName evidence="1">Trm112 family protein</fullName>
    </submittedName>
</protein>
<dbReference type="SUPFAM" id="SSF158997">
    <property type="entry name" value="Trm112p-like"/>
    <property type="match status" value="1"/>
</dbReference>
<organism evidence="1 2">
    <name type="scientific">Streptomyces tardus</name>
    <dbReference type="NCBI Taxonomy" id="2780544"/>
    <lineage>
        <taxon>Bacteria</taxon>
        <taxon>Bacillati</taxon>
        <taxon>Actinomycetota</taxon>
        <taxon>Actinomycetes</taxon>
        <taxon>Kitasatosporales</taxon>
        <taxon>Streptomycetaceae</taxon>
        <taxon>Streptomyces</taxon>
    </lineage>
</organism>
<accession>A0A949JCT9</accession>
<gene>
    <name evidence="1" type="ORF">JGS22_005405</name>
</gene>
<evidence type="ECO:0000313" key="1">
    <source>
        <dbReference type="EMBL" id="MBU7597087.1"/>
    </source>
</evidence>
<name>A0A949JCT9_9ACTN</name>
<dbReference type="InterPro" id="IPR005651">
    <property type="entry name" value="Trm112-like"/>
</dbReference>
<dbReference type="Gene3D" id="2.20.25.10">
    <property type="match status" value="1"/>
</dbReference>
<reference evidence="1" key="1">
    <citation type="submission" date="2021-06" db="EMBL/GenBank/DDBJ databases">
        <title>Sequencing of actinobacteria type strains.</title>
        <authorList>
            <person name="Nguyen G.-S."/>
            <person name="Wentzel A."/>
        </authorList>
    </citation>
    <scope>NUCLEOTIDE SEQUENCE</scope>
    <source>
        <strain evidence="1">P38-E01</strain>
    </source>
</reference>
<comment type="caution">
    <text evidence="1">The sequence shown here is derived from an EMBL/GenBank/DDBJ whole genome shotgun (WGS) entry which is preliminary data.</text>
</comment>
<keyword evidence="2" id="KW-1185">Reference proteome</keyword>
<sequence>MIESRLLDILACPVCKTRLGADASGASMTCTDAECGRTYRVVDGIPLLLVSDELEATSLAG</sequence>
<dbReference type="AlphaFoldDB" id="A0A949JCT9"/>
<dbReference type="EMBL" id="JAELVF020000001">
    <property type="protein sequence ID" value="MBU7597087.1"/>
    <property type="molecule type" value="Genomic_DNA"/>
</dbReference>
<evidence type="ECO:0000313" key="2">
    <source>
        <dbReference type="Proteomes" id="UP000694501"/>
    </source>
</evidence>
<dbReference type="RefSeq" id="WP_211041462.1">
    <property type="nucleotide sequence ID" value="NZ_JAELVF020000001.1"/>
</dbReference>
<proteinExistence type="predicted"/>